<evidence type="ECO:0000259" key="5">
    <source>
        <dbReference type="Pfam" id="PF00149"/>
    </source>
</evidence>
<comment type="caution">
    <text evidence="6">The sequence shown here is derived from an EMBL/GenBank/DDBJ whole genome shotgun (WGS) entry which is preliminary data.</text>
</comment>
<dbReference type="InterPro" id="IPR029052">
    <property type="entry name" value="Metallo-depent_PP-like"/>
</dbReference>
<sequence length="375" mass="40751">MSARNTLTWVHVGDLHMDEANGWQSRDRLAAIVAEVNDHVGDAADFVYLPGDNANHATVEQYRVITDTLAPLRLPYRVIPGDHDFELGDLAQYDAAFPAAHRPEVEVIAGHRCIFLDVVSAGAGGPDFRLTMHHRNRLLEELARAEAEGQPPVVFMHAYPGDLVADGEDIARILADARVAFVDTGHTHYNELLNDGRVVYGATRSTGEIEEGDGRPGFSLVTIHDRVASWRFKETGGDWPFAQIVAPADVRLVTRPADPAQVPRPGEIAIVAKLFGRTADPVTLSVDGGPARQMTPTAGTALWTAAVTLDAGLHRIVVGVGSDRDTIDMLVRGERDIPRRGMPIAPGRDIHSIGAWPEHGIHGTQLGPNKNGRHW</sequence>
<evidence type="ECO:0000256" key="4">
    <source>
        <dbReference type="ARBA" id="ARBA00025742"/>
    </source>
</evidence>
<dbReference type="SUPFAM" id="SSF56300">
    <property type="entry name" value="Metallo-dependent phosphatases"/>
    <property type="match status" value="1"/>
</dbReference>
<accession>A0ABP3SXW3</accession>
<dbReference type="Pfam" id="PF00149">
    <property type="entry name" value="Metallophos"/>
    <property type="match status" value="1"/>
</dbReference>
<feature type="domain" description="Calcineurin-like phosphoesterase" evidence="5">
    <location>
        <begin position="10"/>
        <end position="189"/>
    </location>
</feature>
<keyword evidence="2" id="KW-0378">Hydrolase</keyword>
<dbReference type="InterPro" id="IPR004843">
    <property type="entry name" value="Calcineurin-like_PHP"/>
</dbReference>
<dbReference type="PANTHER" id="PTHR42988:SF2">
    <property type="entry name" value="CYCLIC NUCLEOTIDE PHOSPHODIESTERASE CBUA0032-RELATED"/>
    <property type="match status" value="1"/>
</dbReference>
<protein>
    <recommendedName>
        <fullName evidence="5">Calcineurin-like phosphoesterase domain-containing protein</fullName>
    </recommendedName>
</protein>
<evidence type="ECO:0000256" key="2">
    <source>
        <dbReference type="ARBA" id="ARBA00022801"/>
    </source>
</evidence>
<name>A0ABP3SXW3_9SPHN</name>
<evidence type="ECO:0000313" key="7">
    <source>
        <dbReference type="Proteomes" id="UP001500238"/>
    </source>
</evidence>
<keyword evidence="3" id="KW-0408">Iron</keyword>
<dbReference type="Proteomes" id="UP001500238">
    <property type="component" value="Unassembled WGS sequence"/>
</dbReference>
<dbReference type="InterPro" id="IPR050884">
    <property type="entry name" value="CNP_phosphodiesterase-III"/>
</dbReference>
<evidence type="ECO:0000256" key="1">
    <source>
        <dbReference type="ARBA" id="ARBA00022723"/>
    </source>
</evidence>
<gene>
    <name evidence="6" type="ORF">GCM10009102_18730</name>
</gene>
<proteinExistence type="inferred from homology"/>
<dbReference type="EMBL" id="BAAAES010000008">
    <property type="protein sequence ID" value="GAA0668656.1"/>
    <property type="molecule type" value="Genomic_DNA"/>
</dbReference>
<dbReference type="RefSeq" id="WP_249054937.1">
    <property type="nucleotide sequence ID" value="NZ_BAAAES010000008.1"/>
</dbReference>
<evidence type="ECO:0000256" key="3">
    <source>
        <dbReference type="ARBA" id="ARBA00023004"/>
    </source>
</evidence>
<reference evidence="7" key="1">
    <citation type="journal article" date="2019" name="Int. J. Syst. Evol. Microbiol.">
        <title>The Global Catalogue of Microorganisms (GCM) 10K type strain sequencing project: providing services to taxonomists for standard genome sequencing and annotation.</title>
        <authorList>
            <consortium name="The Broad Institute Genomics Platform"/>
            <consortium name="The Broad Institute Genome Sequencing Center for Infectious Disease"/>
            <person name="Wu L."/>
            <person name="Ma J."/>
        </authorList>
    </citation>
    <scope>NUCLEOTIDE SEQUENCE [LARGE SCALE GENOMIC DNA]</scope>
    <source>
        <strain evidence="7">JCM 14603</strain>
    </source>
</reference>
<dbReference type="PANTHER" id="PTHR42988">
    <property type="entry name" value="PHOSPHOHYDROLASE"/>
    <property type="match status" value="1"/>
</dbReference>
<organism evidence="6 7">
    <name type="scientific">Sphingomonas insulae</name>
    <dbReference type="NCBI Taxonomy" id="424800"/>
    <lineage>
        <taxon>Bacteria</taxon>
        <taxon>Pseudomonadati</taxon>
        <taxon>Pseudomonadota</taxon>
        <taxon>Alphaproteobacteria</taxon>
        <taxon>Sphingomonadales</taxon>
        <taxon>Sphingomonadaceae</taxon>
        <taxon>Sphingomonas</taxon>
    </lineage>
</organism>
<comment type="similarity">
    <text evidence="4">Belongs to the cyclic nucleotide phosphodiesterase class-III family.</text>
</comment>
<keyword evidence="1" id="KW-0479">Metal-binding</keyword>
<dbReference type="Gene3D" id="3.60.21.10">
    <property type="match status" value="1"/>
</dbReference>
<evidence type="ECO:0000313" key="6">
    <source>
        <dbReference type="EMBL" id="GAA0668656.1"/>
    </source>
</evidence>
<keyword evidence="7" id="KW-1185">Reference proteome</keyword>